<accession>A0A0J6YQV8</accession>
<dbReference type="EMBL" id="DS028099">
    <property type="protein sequence ID" value="KMP09348.1"/>
    <property type="molecule type" value="Genomic_DNA"/>
</dbReference>
<sequence>MQTLVSPRPPIIVVFLAYNDDEKLFTSDVLEEQLQLRLMLSAPVVYVFTYYMMGHPILPGATALRHLRDPIASLINALWGCLSLGNSAEVDERYTIQLTLSPDAQVLKDILYPPLVLRSSNNCICQYCAHQLPASSKAMWHHPMEQIAKKKKDIGKALVLVMDKLLVELQPIDAAAMKAWDRA</sequence>
<organism evidence="1 2">
    <name type="scientific">Coccidioides immitis RMSCC 2394</name>
    <dbReference type="NCBI Taxonomy" id="404692"/>
    <lineage>
        <taxon>Eukaryota</taxon>
        <taxon>Fungi</taxon>
        <taxon>Dikarya</taxon>
        <taxon>Ascomycota</taxon>
        <taxon>Pezizomycotina</taxon>
        <taxon>Eurotiomycetes</taxon>
        <taxon>Eurotiomycetidae</taxon>
        <taxon>Onygenales</taxon>
        <taxon>Onygenaceae</taxon>
        <taxon>Coccidioides</taxon>
    </lineage>
</organism>
<evidence type="ECO:0000313" key="1">
    <source>
        <dbReference type="EMBL" id="KMP09348.1"/>
    </source>
</evidence>
<gene>
    <name evidence="1" type="ORF">CIRG_09518</name>
</gene>
<dbReference type="AlphaFoldDB" id="A0A0J6YQV8"/>
<name>A0A0J6YQV8_COCIT</name>
<dbReference type="Proteomes" id="UP000054565">
    <property type="component" value="Unassembled WGS sequence"/>
</dbReference>
<proteinExistence type="predicted"/>
<reference evidence="2" key="1">
    <citation type="journal article" date="2010" name="Genome Res.">
        <title>Population genomic sequencing of Coccidioides fungi reveals recent hybridization and transposon control.</title>
        <authorList>
            <person name="Neafsey D.E."/>
            <person name="Barker B.M."/>
            <person name="Sharpton T.J."/>
            <person name="Stajich J.E."/>
            <person name="Park D.J."/>
            <person name="Whiston E."/>
            <person name="Hung C.-Y."/>
            <person name="McMahan C."/>
            <person name="White J."/>
            <person name="Sykes S."/>
            <person name="Heiman D."/>
            <person name="Young S."/>
            <person name="Zeng Q."/>
            <person name="Abouelleil A."/>
            <person name="Aftuck L."/>
            <person name="Bessette D."/>
            <person name="Brown A."/>
            <person name="FitzGerald M."/>
            <person name="Lui A."/>
            <person name="Macdonald J.P."/>
            <person name="Priest M."/>
            <person name="Orbach M.J."/>
            <person name="Galgiani J.N."/>
            <person name="Kirkland T.N."/>
            <person name="Cole G.T."/>
            <person name="Birren B.W."/>
            <person name="Henn M.R."/>
            <person name="Taylor J.W."/>
            <person name="Rounsley S.D."/>
        </authorList>
    </citation>
    <scope>NUCLEOTIDE SEQUENCE [LARGE SCALE GENOMIC DNA]</scope>
    <source>
        <strain evidence="2">RMSCC 2394</strain>
    </source>
</reference>
<protein>
    <submittedName>
        <fullName evidence="1">Uncharacterized protein</fullName>
    </submittedName>
</protein>
<evidence type="ECO:0000313" key="2">
    <source>
        <dbReference type="Proteomes" id="UP000054565"/>
    </source>
</evidence>